<comment type="caution">
    <text evidence="5">The sequence shown here is derived from an EMBL/GenBank/DDBJ whole genome shotgun (WGS) entry which is preliminary data.</text>
</comment>
<feature type="domain" description="SUZ" evidence="4">
    <location>
        <begin position="89"/>
        <end position="159"/>
    </location>
</feature>
<evidence type="ECO:0000259" key="4">
    <source>
        <dbReference type="PROSITE" id="PS51673"/>
    </source>
</evidence>
<reference evidence="5 6" key="1">
    <citation type="journal article" date="2022" name="Cell">
        <title>Repeat-based holocentromeres influence genome architecture and karyotype evolution.</title>
        <authorList>
            <person name="Hofstatter P.G."/>
            <person name="Thangavel G."/>
            <person name="Lux T."/>
            <person name="Neumann P."/>
            <person name="Vondrak T."/>
            <person name="Novak P."/>
            <person name="Zhang M."/>
            <person name="Costa L."/>
            <person name="Castellani M."/>
            <person name="Scott A."/>
            <person name="Toegelov H."/>
            <person name="Fuchs J."/>
            <person name="Mata-Sucre Y."/>
            <person name="Dias Y."/>
            <person name="Vanzela A.L.L."/>
            <person name="Huettel B."/>
            <person name="Almeida C.C.S."/>
            <person name="Simkova H."/>
            <person name="Souza G."/>
            <person name="Pedrosa-Harand A."/>
            <person name="Macas J."/>
            <person name="Mayer K.F.X."/>
            <person name="Houben A."/>
            <person name="Marques A."/>
        </authorList>
    </citation>
    <scope>NUCLEOTIDE SEQUENCE [LARGE SCALE GENOMIC DNA]</scope>
    <source>
        <strain evidence="5">RhyTen1mFocal</strain>
    </source>
</reference>
<dbReference type="InterPro" id="IPR036867">
    <property type="entry name" value="R3H_dom_sf"/>
</dbReference>
<evidence type="ECO:0000256" key="1">
    <source>
        <dbReference type="ARBA" id="ARBA00022553"/>
    </source>
</evidence>
<keyword evidence="6" id="KW-1185">Reference proteome</keyword>
<dbReference type="CDD" id="cd02642">
    <property type="entry name" value="R3H_encore_like"/>
    <property type="match status" value="1"/>
</dbReference>
<dbReference type="InterPro" id="IPR024771">
    <property type="entry name" value="SUZ"/>
</dbReference>
<dbReference type="InterPro" id="IPR051937">
    <property type="entry name" value="R3H_domain_containing"/>
</dbReference>
<evidence type="ECO:0000313" key="5">
    <source>
        <dbReference type="EMBL" id="KAJ3708801.1"/>
    </source>
</evidence>
<dbReference type="EMBL" id="JAMRDG010000001">
    <property type="protein sequence ID" value="KAJ3708801.1"/>
    <property type="molecule type" value="Genomic_DNA"/>
</dbReference>
<evidence type="ECO:0000256" key="2">
    <source>
        <dbReference type="SAM" id="MobiDB-lite"/>
    </source>
</evidence>
<dbReference type="GO" id="GO:0003676">
    <property type="term" value="F:nucleic acid binding"/>
    <property type="evidence" value="ECO:0007669"/>
    <property type="project" value="UniProtKB-UniRule"/>
</dbReference>
<protein>
    <recommendedName>
        <fullName evidence="7">R3H domain-containing protein</fullName>
    </recommendedName>
</protein>
<dbReference type="PANTHER" id="PTHR15672">
    <property type="entry name" value="CAMP-REGULATED PHOSPHOPROTEIN 21 RELATED R3H DOMAIN CONTAINING PROTEIN"/>
    <property type="match status" value="1"/>
</dbReference>
<dbReference type="SMART" id="SM00393">
    <property type="entry name" value="R3H"/>
    <property type="match status" value="1"/>
</dbReference>
<feature type="region of interest" description="Disordered" evidence="2">
    <location>
        <begin position="185"/>
        <end position="254"/>
    </location>
</feature>
<dbReference type="Pfam" id="PF01424">
    <property type="entry name" value="R3H"/>
    <property type="match status" value="1"/>
</dbReference>
<dbReference type="Pfam" id="PF12752">
    <property type="entry name" value="SUZ"/>
    <property type="match status" value="1"/>
</dbReference>
<dbReference type="PANTHER" id="PTHR15672:SF25">
    <property type="entry name" value="OS01G0100600 PROTEIN"/>
    <property type="match status" value="1"/>
</dbReference>
<keyword evidence="1" id="KW-0597">Phosphoprotein</keyword>
<dbReference type="Proteomes" id="UP001210211">
    <property type="component" value="Unassembled WGS sequence"/>
</dbReference>
<evidence type="ECO:0000259" key="3">
    <source>
        <dbReference type="PROSITE" id="PS51061"/>
    </source>
</evidence>
<dbReference type="Gene3D" id="3.30.1370.50">
    <property type="entry name" value="R3H-like domain"/>
    <property type="match status" value="1"/>
</dbReference>
<feature type="domain" description="R3H" evidence="3">
    <location>
        <begin position="21"/>
        <end position="86"/>
    </location>
</feature>
<organism evidence="5 6">
    <name type="scientific">Rhynchospora tenuis</name>
    <dbReference type="NCBI Taxonomy" id="198213"/>
    <lineage>
        <taxon>Eukaryota</taxon>
        <taxon>Viridiplantae</taxon>
        <taxon>Streptophyta</taxon>
        <taxon>Embryophyta</taxon>
        <taxon>Tracheophyta</taxon>
        <taxon>Spermatophyta</taxon>
        <taxon>Magnoliopsida</taxon>
        <taxon>Liliopsida</taxon>
        <taxon>Poales</taxon>
        <taxon>Cyperaceae</taxon>
        <taxon>Cyperoideae</taxon>
        <taxon>Rhynchosporeae</taxon>
        <taxon>Rhynchospora</taxon>
    </lineage>
</organism>
<dbReference type="SUPFAM" id="SSF82708">
    <property type="entry name" value="R3H domain"/>
    <property type="match status" value="1"/>
</dbReference>
<feature type="compositionally biased region" description="Polar residues" evidence="2">
    <location>
        <begin position="201"/>
        <end position="214"/>
    </location>
</feature>
<sequence>MNQFAMVEELASLVKDNLYSKHLILSTEEALVTFLQQDTSTDGILELQPVGSYHRLLLHRLAEIYGFVHESVGEGEARHLVIERCQETAIPSVLVSDILWDHADSYTSTSSQHILKRESPEILASKLEQSLSLAPTPAPLEERQAAYLAARNRIFGPNGTEEVGSTSPKLRTDPTVARRMIAHALGRKVETKSNPDIGGNEPNTGSRNNGTQISGERRGNSSRVSSADNLKKEQIGAAKRMFANALGRPSTREK</sequence>
<accession>A0AAD6A380</accession>
<proteinExistence type="predicted"/>
<dbReference type="InterPro" id="IPR001374">
    <property type="entry name" value="R3H_dom"/>
</dbReference>
<dbReference type="PROSITE" id="PS51061">
    <property type="entry name" value="R3H"/>
    <property type="match status" value="1"/>
</dbReference>
<dbReference type="PROSITE" id="PS51673">
    <property type="entry name" value="SUZ"/>
    <property type="match status" value="1"/>
</dbReference>
<gene>
    <name evidence="5" type="ORF">LUZ61_012506</name>
</gene>
<evidence type="ECO:0000313" key="6">
    <source>
        <dbReference type="Proteomes" id="UP001210211"/>
    </source>
</evidence>
<evidence type="ECO:0008006" key="7">
    <source>
        <dbReference type="Google" id="ProtNLM"/>
    </source>
</evidence>
<dbReference type="AlphaFoldDB" id="A0AAD6A380"/>
<name>A0AAD6A380_9POAL</name>